<sequence length="47" mass="5283">MSVHPQPWPEPDPQIAAAVQAMYWGKREAPPAVQVRDRLGELFPDLS</sequence>
<comment type="caution">
    <text evidence="1">The sequence shown here is derived from an EMBL/GenBank/DDBJ whole genome shotgun (WGS) entry which is preliminary data.</text>
</comment>
<proteinExistence type="predicted"/>
<accession>A0ABW5FKH7</accession>
<evidence type="ECO:0000313" key="2">
    <source>
        <dbReference type="Proteomes" id="UP001597417"/>
    </source>
</evidence>
<organism evidence="1 2">
    <name type="scientific">Amycolatopsis pigmentata</name>
    <dbReference type="NCBI Taxonomy" id="450801"/>
    <lineage>
        <taxon>Bacteria</taxon>
        <taxon>Bacillati</taxon>
        <taxon>Actinomycetota</taxon>
        <taxon>Actinomycetes</taxon>
        <taxon>Pseudonocardiales</taxon>
        <taxon>Pseudonocardiaceae</taxon>
        <taxon>Amycolatopsis</taxon>
    </lineage>
</organism>
<reference evidence="2" key="1">
    <citation type="journal article" date="2019" name="Int. J. Syst. Evol. Microbiol.">
        <title>The Global Catalogue of Microorganisms (GCM) 10K type strain sequencing project: providing services to taxonomists for standard genome sequencing and annotation.</title>
        <authorList>
            <consortium name="The Broad Institute Genomics Platform"/>
            <consortium name="The Broad Institute Genome Sequencing Center for Infectious Disease"/>
            <person name="Wu L."/>
            <person name="Ma J."/>
        </authorList>
    </citation>
    <scope>NUCLEOTIDE SEQUENCE [LARGE SCALE GENOMIC DNA]</scope>
    <source>
        <strain evidence="2">CGMCC 4.7645</strain>
    </source>
</reference>
<name>A0ABW5FKH7_9PSEU</name>
<dbReference type="EMBL" id="JBHUKR010000004">
    <property type="protein sequence ID" value="MFD2415524.1"/>
    <property type="molecule type" value="Genomic_DNA"/>
</dbReference>
<dbReference type="Proteomes" id="UP001597417">
    <property type="component" value="Unassembled WGS sequence"/>
</dbReference>
<dbReference type="RefSeq" id="WP_378261393.1">
    <property type="nucleotide sequence ID" value="NZ_JBHUKR010000004.1"/>
</dbReference>
<evidence type="ECO:0000313" key="1">
    <source>
        <dbReference type="EMBL" id="MFD2415524.1"/>
    </source>
</evidence>
<gene>
    <name evidence="1" type="ORF">ACFSXZ_04200</name>
</gene>
<keyword evidence="2" id="KW-1185">Reference proteome</keyword>
<protein>
    <submittedName>
        <fullName evidence="1">Uncharacterized protein</fullName>
    </submittedName>
</protein>